<feature type="region of interest" description="Disordered" evidence="1">
    <location>
        <begin position="371"/>
        <end position="402"/>
    </location>
</feature>
<dbReference type="RefSeq" id="XP_037215199.1">
    <property type="nucleotide sequence ID" value="XM_037368273.1"/>
</dbReference>
<gene>
    <name evidence="2" type="ORF">MIND_01175700</name>
</gene>
<evidence type="ECO:0000313" key="2">
    <source>
        <dbReference type="EMBL" id="KAF7292771.1"/>
    </source>
</evidence>
<dbReference type="Proteomes" id="UP000636479">
    <property type="component" value="Unassembled WGS sequence"/>
</dbReference>
<protein>
    <recommendedName>
        <fullName evidence="4">Clp1-like protein</fullName>
    </recommendedName>
</protein>
<dbReference type="GeneID" id="59350789"/>
<organism evidence="2 3">
    <name type="scientific">Mycena indigotica</name>
    <dbReference type="NCBI Taxonomy" id="2126181"/>
    <lineage>
        <taxon>Eukaryota</taxon>
        <taxon>Fungi</taxon>
        <taxon>Dikarya</taxon>
        <taxon>Basidiomycota</taxon>
        <taxon>Agaricomycotina</taxon>
        <taxon>Agaricomycetes</taxon>
        <taxon>Agaricomycetidae</taxon>
        <taxon>Agaricales</taxon>
        <taxon>Marasmiineae</taxon>
        <taxon>Mycenaceae</taxon>
        <taxon>Mycena</taxon>
    </lineage>
</organism>
<dbReference type="OrthoDB" id="2570975at2759"/>
<name>A0A8H6VUU0_9AGAR</name>
<evidence type="ECO:0000256" key="1">
    <source>
        <dbReference type="SAM" id="MobiDB-lite"/>
    </source>
</evidence>
<accession>A0A8H6VUU0</accession>
<feature type="region of interest" description="Disordered" evidence="1">
    <location>
        <begin position="40"/>
        <end position="90"/>
    </location>
</feature>
<proteinExistence type="predicted"/>
<reference evidence="2" key="1">
    <citation type="submission" date="2020-05" db="EMBL/GenBank/DDBJ databases">
        <title>Mycena genomes resolve the evolution of fungal bioluminescence.</title>
        <authorList>
            <person name="Tsai I.J."/>
        </authorList>
    </citation>
    <scope>NUCLEOTIDE SEQUENCE</scope>
    <source>
        <strain evidence="2">171206Taipei</strain>
    </source>
</reference>
<comment type="caution">
    <text evidence="2">The sequence shown here is derived from an EMBL/GenBank/DDBJ whole genome shotgun (WGS) entry which is preliminary data.</text>
</comment>
<evidence type="ECO:0000313" key="3">
    <source>
        <dbReference type="Proteomes" id="UP000636479"/>
    </source>
</evidence>
<dbReference type="AlphaFoldDB" id="A0A8H6VUU0"/>
<evidence type="ECO:0008006" key="4">
    <source>
        <dbReference type="Google" id="ProtNLM"/>
    </source>
</evidence>
<keyword evidence="3" id="KW-1185">Reference proteome</keyword>
<feature type="compositionally biased region" description="Basic residues" evidence="1">
    <location>
        <begin position="48"/>
        <end position="68"/>
    </location>
</feature>
<feature type="region of interest" description="Disordered" evidence="1">
    <location>
        <begin position="1"/>
        <end position="26"/>
    </location>
</feature>
<dbReference type="EMBL" id="JACAZF010000011">
    <property type="protein sequence ID" value="KAF7292771.1"/>
    <property type="molecule type" value="Genomic_DNA"/>
</dbReference>
<sequence>MVSGGLGSRRVSNLQNARPSPYYGGAGGLMGPSKTFASRIRSSFHQQSGHKRSRTAHTAKRLAKHKAAGKTGTSKAGQAKPNFEFNVTSVGAPPEMADIEMGDATTSEPAMSRSTKRYRFPRELRRPPVKEIPKETLLKIDPELHDVDVEYVRDCVEDMGVGLLRTALNIKLDTPKDALPPSITVKLNLDPTTAQYPPPTHMLAIHTNTQTAAPRRITLVPCHSMVLALHCANLPPFAELGSIPLYFPGDDSSVTLPVQPLRVPHPPTFAPLTSFLYTQRTEPLLKSLFPSPPPSELQVVTSDSSRQFASHLAQTYTPQALLTHALRVHGLWQNTVALGVHTDELWDAIDLAWEILLTAIGFATGTEIDLLTPPTPDEPTSLTSSPVPAPTLTTPAIETADP</sequence>